<dbReference type="Proteomes" id="UP000278962">
    <property type="component" value="Unassembled WGS sequence"/>
</dbReference>
<feature type="transmembrane region" description="Helical" evidence="5">
    <location>
        <begin position="56"/>
        <end position="80"/>
    </location>
</feature>
<keyword evidence="3 5" id="KW-1133">Transmembrane helix</keyword>
<evidence type="ECO:0000259" key="6">
    <source>
        <dbReference type="Pfam" id="PF06271"/>
    </source>
</evidence>
<evidence type="ECO:0000256" key="2">
    <source>
        <dbReference type="ARBA" id="ARBA00022692"/>
    </source>
</evidence>
<evidence type="ECO:0000313" key="7">
    <source>
        <dbReference type="EMBL" id="RKQ94026.1"/>
    </source>
</evidence>
<sequence>MEYEDRREIATPEGVQLALPLANIGSRFLSTLIDLLIGGAAALVVILLAAALGGEIAATIAAAAAFLVFYVGYHVVFEVVGGGRTIGRRAAGLRVVMDSGAPVGLRASLIRNILRILEGAALSYLPAIIAILSTKNNQRLGDLAAGTLVVRDVKTPAYEPPRAAIPPAQFQSWDVAGVGEQELMAVRTFLDRRHSFAPGPRAALAAELATKLRPLVPGVRPGLHDEQFLEYLAAAKSGPMVPPVGGSHTPYG</sequence>
<dbReference type="InterPro" id="IPR010432">
    <property type="entry name" value="RDD"/>
</dbReference>
<gene>
    <name evidence="7" type="ORF">C8N24_3902</name>
</gene>
<name>A0A660LI08_9ACTN</name>
<organism evidence="7 8">
    <name type="scientific">Solirubrobacter pauli</name>
    <dbReference type="NCBI Taxonomy" id="166793"/>
    <lineage>
        <taxon>Bacteria</taxon>
        <taxon>Bacillati</taxon>
        <taxon>Actinomycetota</taxon>
        <taxon>Thermoleophilia</taxon>
        <taxon>Solirubrobacterales</taxon>
        <taxon>Solirubrobacteraceae</taxon>
        <taxon>Solirubrobacter</taxon>
    </lineage>
</organism>
<evidence type="ECO:0000313" key="8">
    <source>
        <dbReference type="Proteomes" id="UP000278962"/>
    </source>
</evidence>
<feature type="transmembrane region" description="Helical" evidence="5">
    <location>
        <begin position="28"/>
        <end position="50"/>
    </location>
</feature>
<evidence type="ECO:0000256" key="4">
    <source>
        <dbReference type="ARBA" id="ARBA00023136"/>
    </source>
</evidence>
<dbReference type="EMBL" id="RBIL01000001">
    <property type="protein sequence ID" value="RKQ94026.1"/>
    <property type="molecule type" value="Genomic_DNA"/>
</dbReference>
<evidence type="ECO:0000256" key="1">
    <source>
        <dbReference type="ARBA" id="ARBA00004141"/>
    </source>
</evidence>
<comment type="caution">
    <text evidence="7">The sequence shown here is derived from an EMBL/GenBank/DDBJ whole genome shotgun (WGS) entry which is preliminary data.</text>
</comment>
<comment type="subcellular location">
    <subcellularLocation>
        <location evidence="1">Membrane</location>
        <topology evidence="1">Multi-pass membrane protein</topology>
    </subcellularLocation>
</comment>
<dbReference type="Pfam" id="PF06271">
    <property type="entry name" value="RDD"/>
    <property type="match status" value="1"/>
</dbReference>
<reference evidence="7 8" key="1">
    <citation type="submission" date="2018-10" db="EMBL/GenBank/DDBJ databases">
        <title>Genomic Encyclopedia of Archaeal and Bacterial Type Strains, Phase II (KMG-II): from individual species to whole genera.</title>
        <authorList>
            <person name="Goeker M."/>
        </authorList>
    </citation>
    <scope>NUCLEOTIDE SEQUENCE [LARGE SCALE GENOMIC DNA]</scope>
    <source>
        <strain evidence="7 8">DSM 14954</strain>
    </source>
</reference>
<keyword evidence="8" id="KW-1185">Reference proteome</keyword>
<evidence type="ECO:0000256" key="3">
    <source>
        <dbReference type="ARBA" id="ARBA00022989"/>
    </source>
</evidence>
<proteinExistence type="predicted"/>
<keyword evidence="2 5" id="KW-0812">Transmembrane</keyword>
<dbReference type="RefSeq" id="WP_121252670.1">
    <property type="nucleotide sequence ID" value="NZ_RBIL01000001.1"/>
</dbReference>
<protein>
    <submittedName>
        <fullName evidence="7">Putative RDD family membrane protein YckC</fullName>
    </submittedName>
</protein>
<evidence type="ECO:0000256" key="5">
    <source>
        <dbReference type="SAM" id="Phobius"/>
    </source>
</evidence>
<dbReference type="PANTHER" id="PTHR38480">
    <property type="entry name" value="SLR0254 PROTEIN"/>
    <property type="match status" value="1"/>
</dbReference>
<dbReference type="GO" id="GO:0016020">
    <property type="term" value="C:membrane"/>
    <property type="evidence" value="ECO:0007669"/>
    <property type="project" value="UniProtKB-SubCell"/>
</dbReference>
<dbReference type="OrthoDB" id="9787732at2"/>
<keyword evidence="4 5" id="KW-0472">Membrane</keyword>
<feature type="domain" description="RDD" evidence="6">
    <location>
        <begin position="22"/>
        <end position="146"/>
    </location>
</feature>
<dbReference type="AlphaFoldDB" id="A0A660LI08"/>
<dbReference type="PANTHER" id="PTHR38480:SF1">
    <property type="entry name" value="SLR0254 PROTEIN"/>
    <property type="match status" value="1"/>
</dbReference>
<accession>A0A660LI08</accession>